<dbReference type="PANTHER" id="PTHR42908:SF3">
    <property type="entry name" value="ELONGATION FACTOR-LIKE GTPASE 1"/>
    <property type="match status" value="1"/>
</dbReference>
<evidence type="ECO:0000259" key="1">
    <source>
        <dbReference type="Pfam" id="PF00009"/>
    </source>
</evidence>
<dbReference type="GO" id="GO:0005525">
    <property type="term" value="F:GTP binding"/>
    <property type="evidence" value="ECO:0007669"/>
    <property type="project" value="InterPro"/>
</dbReference>
<dbReference type="Proteomes" id="UP000694420">
    <property type="component" value="Unplaced"/>
</dbReference>
<dbReference type="GO" id="GO:0005829">
    <property type="term" value="C:cytosol"/>
    <property type="evidence" value="ECO:0007669"/>
    <property type="project" value="TreeGrafter"/>
</dbReference>
<evidence type="ECO:0000313" key="3">
    <source>
        <dbReference type="Proteomes" id="UP000694420"/>
    </source>
</evidence>
<dbReference type="Ensembl" id="ENSNPET00000021083.1">
    <property type="protein sequence ID" value="ENSNPEP00000020560.1"/>
    <property type="gene ID" value="ENSNPEG00000015281.1"/>
</dbReference>
<dbReference type="SUPFAM" id="SSF52540">
    <property type="entry name" value="P-loop containing nucleoside triphosphate hydrolases"/>
    <property type="match status" value="1"/>
</dbReference>
<dbReference type="GO" id="GO:1990904">
    <property type="term" value="C:ribonucleoprotein complex"/>
    <property type="evidence" value="ECO:0007669"/>
    <property type="project" value="TreeGrafter"/>
</dbReference>
<reference evidence="2" key="1">
    <citation type="submission" date="2025-08" db="UniProtKB">
        <authorList>
            <consortium name="Ensembl"/>
        </authorList>
    </citation>
    <scope>IDENTIFICATION</scope>
</reference>
<dbReference type="GO" id="GO:0042256">
    <property type="term" value="P:cytosolic ribosome assembly"/>
    <property type="evidence" value="ECO:0007669"/>
    <property type="project" value="TreeGrafter"/>
</dbReference>
<evidence type="ECO:0000313" key="2">
    <source>
        <dbReference type="Ensembl" id="ENSNPEP00000020560.1"/>
    </source>
</evidence>
<dbReference type="PANTHER" id="PTHR42908">
    <property type="entry name" value="TRANSLATION ELONGATION FACTOR-RELATED"/>
    <property type="match status" value="1"/>
</dbReference>
<protein>
    <recommendedName>
        <fullName evidence="1">Tr-type G domain-containing protein</fullName>
    </recommendedName>
</protein>
<accession>A0A8C7EHM9</accession>
<dbReference type="InterPro" id="IPR027417">
    <property type="entry name" value="P-loop_NTPase"/>
</dbReference>
<keyword evidence="3" id="KW-1185">Reference proteome</keyword>
<dbReference type="AlphaFoldDB" id="A0A8C7EHM9"/>
<organism evidence="2 3">
    <name type="scientific">Nothoprocta perdicaria</name>
    <name type="common">Chilean tinamou</name>
    <name type="synonym">Crypturus perdicarius</name>
    <dbReference type="NCBI Taxonomy" id="30464"/>
    <lineage>
        <taxon>Eukaryota</taxon>
        <taxon>Metazoa</taxon>
        <taxon>Chordata</taxon>
        <taxon>Craniata</taxon>
        <taxon>Vertebrata</taxon>
        <taxon>Euteleostomi</taxon>
        <taxon>Archelosauria</taxon>
        <taxon>Archosauria</taxon>
        <taxon>Dinosauria</taxon>
        <taxon>Saurischia</taxon>
        <taxon>Theropoda</taxon>
        <taxon>Coelurosauria</taxon>
        <taxon>Aves</taxon>
        <taxon>Palaeognathae</taxon>
        <taxon>Tinamiformes</taxon>
        <taxon>Tinamidae</taxon>
        <taxon>Nothoprocta</taxon>
    </lineage>
</organism>
<sequence length="58" mass="6327">CILEEMDNFRGLQRKTGGIRNICILAHVDHGKTTLADCLISSNGIISSRLAGKVMRSI</sequence>
<feature type="domain" description="Tr-type G" evidence="1">
    <location>
        <begin position="19"/>
        <end position="51"/>
    </location>
</feature>
<reference evidence="2" key="2">
    <citation type="submission" date="2025-09" db="UniProtKB">
        <authorList>
            <consortium name="Ensembl"/>
        </authorList>
    </citation>
    <scope>IDENTIFICATION</scope>
</reference>
<dbReference type="InterPro" id="IPR000795">
    <property type="entry name" value="T_Tr_GTP-bd_dom"/>
</dbReference>
<name>A0A8C7EHM9_NOTPE</name>
<dbReference type="Pfam" id="PF00009">
    <property type="entry name" value="GTP_EFTU"/>
    <property type="match status" value="1"/>
</dbReference>
<dbReference type="Gene3D" id="3.40.50.300">
    <property type="entry name" value="P-loop containing nucleotide triphosphate hydrolases"/>
    <property type="match status" value="1"/>
</dbReference>
<dbReference type="GO" id="GO:0043022">
    <property type="term" value="F:ribosome binding"/>
    <property type="evidence" value="ECO:0007669"/>
    <property type="project" value="TreeGrafter"/>
</dbReference>
<proteinExistence type="predicted"/>
<dbReference type="GO" id="GO:0003924">
    <property type="term" value="F:GTPase activity"/>
    <property type="evidence" value="ECO:0007669"/>
    <property type="project" value="InterPro"/>
</dbReference>